<organism evidence="2 3">
    <name type="scientific">Pseudomonas citronellolis</name>
    <dbReference type="NCBI Taxonomy" id="53408"/>
    <lineage>
        <taxon>Bacteria</taxon>
        <taxon>Pseudomonadati</taxon>
        <taxon>Pseudomonadota</taxon>
        <taxon>Gammaproteobacteria</taxon>
        <taxon>Pseudomonadales</taxon>
        <taxon>Pseudomonadaceae</taxon>
        <taxon>Pseudomonas</taxon>
    </lineage>
</organism>
<sequence length="479" mass="53805">MFERISIENFKSFLEKQEINLAPITLIYGPNSSGKSSIIQTLVLLKQSLTRPSEQGGLVSNGEYIDLGNYVSMINGHDKEKDLNFTLHYKPKKRQNEGTGLRYLFGSAHEREYALTYSLSGKNCQNQNEEFTYLKRINTKVKSKENRNLIELNLISALAKRDSGEFRSRSALAKKYIFVDEKSRDEVSSFIIKKVDATNNAAMQNKIIKEFNDISFSSDLSFATPSSTDLEGTLAEKKKQSLAVAVTNIMLSELSKELQEKFNAISYLGPLRSHPSRFYAPKGDQSGTVGKAGEHAARLIYEKSPEITETINRWFKEFEIPYSLSVKSIGTDISGSVICLQLEDHRTGVIVGPSDVGFGIGQLLPIIVEGIVRTESTICVEQPEIHLHPKLQANLANFIIETSTNNQWIIETHSEALLLRIQKKIRTGKISPDKISIIYVEPTKLGGSILTIPLDKDGDFTKEWPEGFFEERFNETFGD</sequence>
<dbReference type="AlphaFoldDB" id="A0AAQ1HRD2"/>
<dbReference type="Proteomes" id="UP000183385">
    <property type="component" value="Unassembled WGS sequence"/>
</dbReference>
<comment type="caution">
    <text evidence="2">The sequence shown here is derived from an EMBL/GenBank/DDBJ whole genome shotgun (WGS) entry which is preliminary data.</text>
</comment>
<name>A0AAQ1HRD2_9PSED</name>
<keyword evidence="3" id="KW-1185">Reference proteome</keyword>
<dbReference type="EMBL" id="FOLS01000023">
    <property type="protein sequence ID" value="SFD35491.1"/>
    <property type="molecule type" value="Genomic_DNA"/>
</dbReference>
<dbReference type="SUPFAM" id="SSF52540">
    <property type="entry name" value="P-loop containing nucleoside triphosphate hydrolases"/>
    <property type="match status" value="1"/>
</dbReference>
<feature type="domain" description="Endonuclease GajA/Old nuclease/RecF-like AAA" evidence="1">
    <location>
        <begin position="3"/>
        <end position="417"/>
    </location>
</feature>
<dbReference type="InterPro" id="IPR014592">
    <property type="entry name" value="P-loop_UCP034888"/>
</dbReference>
<dbReference type="Pfam" id="PF13175">
    <property type="entry name" value="AAA_15"/>
    <property type="match status" value="1"/>
</dbReference>
<evidence type="ECO:0000259" key="1">
    <source>
        <dbReference type="Pfam" id="PF13175"/>
    </source>
</evidence>
<dbReference type="PIRSF" id="PIRSF034888">
    <property type="entry name" value="P-loop_UCP034888"/>
    <property type="match status" value="1"/>
</dbReference>
<dbReference type="InterPro" id="IPR041685">
    <property type="entry name" value="AAA_GajA/Old/RecF-like"/>
</dbReference>
<dbReference type="PANTHER" id="PTHR43581">
    <property type="entry name" value="ATP/GTP PHOSPHATASE"/>
    <property type="match status" value="1"/>
</dbReference>
<evidence type="ECO:0000313" key="2">
    <source>
        <dbReference type="EMBL" id="SFD35491.1"/>
    </source>
</evidence>
<dbReference type="Gene3D" id="3.40.50.300">
    <property type="entry name" value="P-loop containing nucleotide triphosphate hydrolases"/>
    <property type="match status" value="2"/>
</dbReference>
<dbReference type="PANTHER" id="PTHR43581:SF2">
    <property type="entry name" value="EXCINUCLEASE ATPASE SUBUNIT"/>
    <property type="match status" value="1"/>
</dbReference>
<evidence type="ECO:0000313" key="3">
    <source>
        <dbReference type="Proteomes" id="UP000183385"/>
    </source>
</evidence>
<proteinExistence type="predicted"/>
<dbReference type="RefSeq" id="WP_074982741.1">
    <property type="nucleotide sequence ID" value="NZ_FOLS01000023.1"/>
</dbReference>
<reference evidence="2 3" key="1">
    <citation type="submission" date="2016-10" db="EMBL/GenBank/DDBJ databases">
        <authorList>
            <person name="Varghese N."/>
            <person name="Submissions S."/>
        </authorList>
    </citation>
    <scope>NUCLEOTIDE SEQUENCE [LARGE SCALE GENOMIC DNA]</scope>
    <source>
        <strain evidence="2 3">LMG 18378</strain>
    </source>
</reference>
<dbReference type="InterPro" id="IPR051396">
    <property type="entry name" value="Bact_Antivir_Def_Nuclease"/>
</dbReference>
<gene>
    <name evidence="2" type="ORF">SAMN05216577_12396</name>
</gene>
<protein>
    <recommendedName>
        <fullName evidence="1">Endonuclease GajA/Old nuclease/RecF-like AAA domain-containing protein</fullName>
    </recommendedName>
</protein>
<accession>A0AAQ1HRD2</accession>
<dbReference type="InterPro" id="IPR027417">
    <property type="entry name" value="P-loop_NTPase"/>
</dbReference>